<evidence type="ECO:0000256" key="1">
    <source>
        <dbReference type="ARBA" id="ARBA00022857"/>
    </source>
</evidence>
<feature type="domain" description="Enoyl reductase (ER)" evidence="3">
    <location>
        <begin position="11"/>
        <end position="322"/>
    </location>
</feature>
<dbReference type="SUPFAM" id="SSF51735">
    <property type="entry name" value="NAD(P)-binding Rossmann-fold domains"/>
    <property type="match status" value="1"/>
</dbReference>
<dbReference type="Gene3D" id="3.40.50.720">
    <property type="entry name" value="NAD(P)-binding Rossmann-like Domain"/>
    <property type="match status" value="1"/>
</dbReference>
<dbReference type="CDD" id="cd05286">
    <property type="entry name" value="QOR2"/>
    <property type="match status" value="1"/>
</dbReference>
<accession>A0A5C7S768</accession>
<dbReference type="InterPro" id="IPR036291">
    <property type="entry name" value="NAD(P)-bd_dom_sf"/>
</dbReference>
<dbReference type="Gene3D" id="3.90.180.10">
    <property type="entry name" value="Medium-chain alcohol dehydrogenases, catalytic domain"/>
    <property type="match status" value="1"/>
</dbReference>
<dbReference type="GO" id="GO:0008270">
    <property type="term" value="F:zinc ion binding"/>
    <property type="evidence" value="ECO:0007669"/>
    <property type="project" value="InterPro"/>
</dbReference>
<dbReference type="InterPro" id="IPR002364">
    <property type="entry name" value="Quin_OxRdtase/zeta-crystal_CS"/>
</dbReference>
<dbReference type="InterPro" id="IPR020843">
    <property type="entry name" value="ER"/>
</dbReference>
<dbReference type="PANTHER" id="PTHR48106:SF13">
    <property type="entry name" value="QUINONE OXIDOREDUCTASE-RELATED"/>
    <property type="match status" value="1"/>
</dbReference>
<dbReference type="NCBIfam" id="NF008024">
    <property type="entry name" value="PRK10754.1"/>
    <property type="match status" value="1"/>
</dbReference>
<dbReference type="AlphaFoldDB" id="A0A5C7S768"/>
<dbReference type="GO" id="GO:0035925">
    <property type="term" value="F:mRNA 3'-UTR AU-rich region binding"/>
    <property type="evidence" value="ECO:0007669"/>
    <property type="project" value="TreeGrafter"/>
</dbReference>
<dbReference type="GO" id="GO:0003960">
    <property type="term" value="F:quinone reductase (NADPH) activity"/>
    <property type="evidence" value="ECO:0007669"/>
    <property type="project" value="InterPro"/>
</dbReference>
<dbReference type="PANTHER" id="PTHR48106">
    <property type="entry name" value="QUINONE OXIDOREDUCTASE PIG3-RELATED"/>
    <property type="match status" value="1"/>
</dbReference>
<dbReference type="InterPro" id="IPR011032">
    <property type="entry name" value="GroES-like_sf"/>
</dbReference>
<dbReference type="EMBL" id="SSFD01000361">
    <property type="protein sequence ID" value="TXH79162.1"/>
    <property type="molecule type" value="Genomic_DNA"/>
</dbReference>
<dbReference type="Pfam" id="PF08240">
    <property type="entry name" value="ADH_N"/>
    <property type="match status" value="1"/>
</dbReference>
<organism evidence="4 5">
    <name type="scientific">Thauera aminoaromatica</name>
    <dbReference type="NCBI Taxonomy" id="164330"/>
    <lineage>
        <taxon>Bacteria</taxon>
        <taxon>Pseudomonadati</taxon>
        <taxon>Pseudomonadota</taxon>
        <taxon>Betaproteobacteria</taxon>
        <taxon>Rhodocyclales</taxon>
        <taxon>Zoogloeaceae</taxon>
        <taxon>Thauera</taxon>
    </lineage>
</organism>
<proteinExistence type="predicted"/>
<evidence type="ECO:0000313" key="4">
    <source>
        <dbReference type="EMBL" id="TXH79162.1"/>
    </source>
</evidence>
<protein>
    <submittedName>
        <fullName evidence="4">Quinone oxidoreductase</fullName>
    </submittedName>
</protein>
<dbReference type="RefSeq" id="WP_043742800.1">
    <property type="nucleotide sequence ID" value="NZ_SSFD01000361.1"/>
</dbReference>
<name>A0A5C7S768_THASP</name>
<evidence type="ECO:0000259" key="3">
    <source>
        <dbReference type="SMART" id="SM00829"/>
    </source>
</evidence>
<dbReference type="SUPFAM" id="SSF50129">
    <property type="entry name" value="GroES-like"/>
    <property type="match status" value="1"/>
</dbReference>
<dbReference type="InterPro" id="IPR013149">
    <property type="entry name" value="ADH-like_C"/>
</dbReference>
<reference evidence="4 5" key="1">
    <citation type="submission" date="2018-09" db="EMBL/GenBank/DDBJ databases">
        <title>Metagenome Assembled Genomes from an Advanced Water Purification Facility.</title>
        <authorList>
            <person name="Stamps B.W."/>
            <person name="Spear J.R."/>
        </authorList>
    </citation>
    <scope>NUCLEOTIDE SEQUENCE [LARGE SCALE GENOMIC DNA]</scope>
    <source>
        <strain evidence="4">Bin_27_1</strain>
    </source>
</reference>
<dbReference type="InterPro" id="IPR013154">
    <property type="entry name" value="ADH-like_N"/>
</dbReference>
<dbReference type="GO" id="GO:0005829">
    <property type="term" value="C:cytosol"/>
    <property type="evidence" value="ECO:0007669"/>
    <property type="project" value="TreeGrafter"/>
</dbReference>
<comment type="caution">
    <text evidence="4">The sequence shown here is derived from an EMBL/GenBank/DDBJ whole genome shotgun (WGS) entry which is preliminary data.</text>
</comment>
<evidence type="ECO:0000313" key="5">
    <source>
        <dbReference type="Proteomes" id="UP000321192"/>
    </source>
</evidence>
<dbReference type="InterPro" id="IPR047618">
    <property type="entry name" value="QOR-like"/>
</dbReference>
<gene>
    <name evidence="4" type="ORF">E6Q80_21120</name>
</gene>
<sequence length="324" mass="34651">MTHAIRIHRTGGPEVLQWEAVELPPPATGEVRLRHHAVGLNFIDTYHRSGLYPLTLPSGLGMEGAGVVEAVGDGVAELKVGDRVAYTSGPLDAYAEARNIEARHLVPLPDDISFEQGAAMMLQGITAQYLLHATYPVKAGETILVHAAAGGVGSILVQWAKQLGATVIGTVGNDDKAQRARVLGCDHVIVYSRENFPERVRALTGGEGVAVVYDSVGRDTFLDSVACLRRRGTMVSYGNATGPVAAFDCALLHKAGSVYVTRPGLPDYIASRAELVERAAALFEVVRSGQVRIEILQRYALKDAAQAHRDLEARKTTGSTVLLP</sequence>
<evidence type="ECO:0000256" key="2">
    <source>
        <dbReference type="ARBA" id="ARBA00023002"/>
    </source>
</evidence>
<keyword evidence="2" id="KW-0560">Oxidoreductase</keyword>
<dbReference type="GO" id="GO:0070402">
    <property type="term" value="F:NADPH binding"/>
    <property type="evidence" value="ECO:0007669"/>
    <property type="project" value="TreeGrafter"/>
</dbReference>
<dbReference type="Pfam" id="PF00107">
    <property type="entry name" value="ADH_zinc_N"/>
    <property type="match status" value="1"/>
</dbReference>
<dbReference type="FunFam" id="3.40.50.720:FF:000053">
    <property type="entry name" value="Quinone oxidoreductase 1"/>
    <property type="match status" value="1"/>
</dbReference>
<keyword evidence="1" id="KW-0521">NADP</keyword>
<dbReference type="PROSITE" id="PS01162">
    <property type="entry name" value="QOR_ZETA_CRYSTAL"/>
    <property type="match status" value="1"/>
</dbReference>
<dbReference type="Proteomes" id="UP000321192">
    <property type="component" value="Unassembled WGS sequence"/>
</dbReference>
<dbReference type="SMART" id="SM00829">
    <property type="entry name" value="PKS_ER"/>
    <property type="match status" value="1"/>
</dbReference>